<dbReference type="RefSeq" id="WP_132323585.1">
    <property type="nucleotide sequence ID" value="NZ_FWZT01000023.1"/>
</dbReference>
<accession>A0A1Y6CHU2</accession>
<sequence>MSQDPNETNFDVDLIRKYPRSNRRLSLNVARYGIRADCEESGQTVHISPYGIQFRSADQYTEGDLLKIHISLPNYWERKQRFVDYGRVDSPRDFKILVKVVSSEEIGKRGKKKMVVCRTVNMDQVDEQVLKSFLQEG</sequence>
<gene>
    <name evidence="2" type="ORF">SAMN06296036_12327</name>
</gene>
<dbReference type="Proteomes" id="UP000192907">
    <property type="component" value="Unassembled WGS sequence"/>
</dbReference>
<dbReference type="Pfam" id="PF07238">
    <property type="entry name" value="PilZ"/>
    <property type="match status" value="1"/>
</dbReference>
<dbReference type="GO" id="GO:0035438">
    <property type="term" value="F:cyclic-di-GMP binding"/>
    <property type="evidence" value="ECO:0007669"/>
    <property type="project" value="InterPro"/>
</dbReference>
<feature type="domain" description="PilZ" evidence="1">
    <location>
        <begin position="16"/>
        <end position="135"/>
    </location>
</feature>
<organism evidence="2 3">
    <name type="scientific">Pseudobacteriovorax antillogorgiicola</name>
    <dbReference type="NCBI Taxonomy" id="1513793"/>
    <lineage>
        <taxon>Bacteria</taxon>
        <taxon>Pseudomonadati</taxon>
        <taxon>Bdellovibrionota</taxon>
        <taxon>Oligoflexia</taxon>
        <taxon>Oligoflexales</taxon>
        <taxon>Pseudobacteriovoracaceae</taxon>
        <taxon>Pseudobacteriovorax</taxon>
    </lineage>
</organism>
<name>A0A1Y6CHU2_9BACT</name>
<evidence type="ECO:0000313" key="2">
    <source>
        <dbReference type="EMBL" id="SMF66389.1"/>
    </source>
</evidence>
<dbReference type="InterPro" id="IPR009875">
    <property type="entry name" value="PilZ_domain"/>
</dbReference>
<evidence type="ECO:0000313" key="3">
    <source>
        <dbReference type="Proteomes" id="UP000192907"/>
    </source>
</evidence>
<keyword evidence="3" id="KW-1185">Reference proteome</keyword>
<dbReference type="STRING" id="1513793.SAMN06296036_12327"/>
<dbReference type="AlphaFoldDB" id="A0A1Y6CHU2"/>
<evidence type="ECO:0000259" key="1">
    <source>
        <dbReference type="Pfam" id="PF07238"/>
    </source>
</evidence>
<dbReference type="EMBL" id="FWZT01000023">
    <property type="protein sequence ID" value="SMF66389.1"/>
    <property type="molecule type" value="Genomic_DNA"/>
</dbReference>
<protein>
    <submittedName>
        <fullName evidence="2">PilZ domain-containing protein</fullName>
    </submittedName>
</protein>
<reference evidence="3" key="1">
    <citation type="submission" date="2017-04" db="EMBL/GenBank/DDBJ databases">
        <authorList>
            <person name="Varghese N."/>
            <person name="Submissions S."/>
        </authorList>
    </citation>
    <scope>NUCLEOTIDE SEQUENCE [LARGE SCALE GENOMIC DNA]</scope>
    <source>
        <strain evidence="3">RKEM611</strain>
    </source>
</reference>
<dbReference type="OrthoDB" id="5294283at2"/>
<proteinExistence type="predicted"/>